<keyword evidence="1" id="KW-1133">Transmembrane helix</keyword>
<dbReference type="KEGG" id="vpn:A21D_03986"/>
<name>A0A2K9J9V2_9BACI</name>
<sequence>MLKGRIIQWIGCFVALFSLFLNLITENKTLSFSFASLGCVILIIGLIVSRKQKKNS</sequence>
<gene>
    <name evidence="2" type="ORF">A21D_03986</name>
</gene>
<feature type="transmembrane region" description="Helical" evidence="1">
    <location>
        <begin position="7"/>
        <end position="24"/>
    </location>
</feature>
<keyword evidence="1" id="KW-0472">Membrane</keyword>
<reference evidence="3" key="1">
    <citation type="submission" date="2016-11" db="EMBL/GenBank/DDBJ databases">
        <title>Complete genome sequence of Virgibacillus pantothenticus 21D, a halophilic bacterium isolated from the deep hypersaline anoxic basin Discovery in the Mediterranean Sea.</title>
        <authorList>
            <person name="Zeaiter Z."/>
            <person name="Booth J.M."/>
            <person name="Prosdocimi E.M."/>
            <person name="Mapelli F."/>
            <person name="Fusi M."/>
            <person name="Daffonchio D."/>
            <person name="Borin S."/>
            <person name="Crotti E."/>
        </authorList>
    </citation>
    <scope>NUCLEOTIDE SEQUENCE [LARGE SCALE GENOMIC DNA]</scope>
    <source>
        <strain evidence="3">21D</strain>
    </source>
</reference>
<dbReference type="AlphaFoldDB" id="A0A2K9J9V2"/>
<dbReference type="EMBL" id="CP018622">
    <property type="protein sequence ID" value="AUJ27020.1"/>
    <property type="molecule type" value="Genomic_DNA"/>
</dbReference>
<evidence type="ECO:0000256" key="1">
    <source>
        <dbReference type="SAM" id="Phobius"/>
    </source>
</evidence>
<proteinExistence type="predicted"/>
<organism evidence="2 3">
    <name type="scientific">Virgibacillus dokdonensis</name>
    <dbReference type="NCBI Taxonomy" id="302167"/>
    <lineage>
        <taxon>Bacteria</taxon>
        <taxon>Bacillati</taxon>
        <taxon>Bacillota</taxon>
        <taxon>Bacilli</taxon>
        <taxon>Bacillales</taxon>
        <taxon>Bacillaceae</taxon>
        <taxon>Virgibacillus</taxon>
    </lineage>
</organism>
<evidence type="ECO:0000313" key="2">
    <source>
        <dbReference type="EMBL" id="AUJ27020.1"/>
    </source>
</evidence>
<keyword evidence="1" id="KW-0812">Transmembrane</keyword>
<dbReference type="Proteomes" id="UP000234237">
    <property type="component" value="Chromosome"/>
</dbReference>
<protein>
    <submittedName>
        <fullName evidence="2">Uncharacterized protein</fullName>
    </submittedName>
</protein>
<accession>A0A2K9J9V2</accession>
<feature type="transmembrane region" description="Helical" evidence="1">
    <location>
        <begin position="30"/>
        <end position="48"/>
    </location>
</feature>
<evidence type="ECO:0000313" key="3">
    <source>
        <dbReference type="Proteomes" id="UP000234237"/>
    </source>
</evidence>